<dbReference type="InterPro" id="IPR000979">
    <property type="entry name" value="Phosphodiesterase_MJ0936/Vps29"/>
</dbReference>
<dbReference type="Gene3D" id="3.60.21.10">
    <property type="match status" value="1"/>
</dbReference>
<comment type="similarity">
    <text evidence="1 2">Belongs to the metallophosphoesterase superfamily. YfcE family.</text>
</comment>
<dbReference type="AlphaFoldDB" id="A0A401ZZX3"/>
<dbReference type="InterPro" id="IPR024654">
    <property type="entry name" value="Calcineurin-like_PHP_lpxH"/>
</dbReference>
<dbReference type="GO" id="GO:0016791">
    <property type="term" value="F:phosphatase activity"/>
    <property type="evidence" value="ECO:0007669"/>
    <property type="project" value="TreeGrafter"/>
</dbReference>
<dbReference type="Proteomes" id="UP000287352">
    <property type="component" value="Unassembled WGS sequence"/>
</dbReference>
<dbReference type="EMBL" id="BIFR01000001">
    <property type="protein sequence ID" value="GCE12405.1"/>
    <property type="molecule type" value="Genomic_DNA"/>
</dbReference>
<gene>
    <name evidence="4" type="ORF">KTT_22640</name>
</gene>
<dbReference type="PANTHER" id="PTHR42850:SF2">
    <property type="entry name" value="BLL5683 PROTEIN"/>
    <property type="match status" value="1"/>
</dbReference>
<comment type="cofactor">
    <cofactor evidence="2">
        <name>a divalent metal cation</name>
        <dbReference type="ChEBI" id="CHEBI:60240"/>
    </cofactor>
</comment>
<accession>A0A401ZZX3</accession>
<dbReference type="InterPro" id="IPR050126">
    <property type="entry name" value="Ap4A_hydrolase"/>
</dbReference>
<keyword evidence="5" id="KW-1185">Reference proteome</keyword>
<organism evidence="4 5">
    <name type="scientific">Tengunoibacter tsumagoiensis</name>
    <dbReference type="NCBI Taxonomy" id="2014871"/>
    <lineage>
        <taxon>Bacteria</taxon>
        <taxon>Bacillati</taxon>
        <taxon>Chloroflexota</taxon>
        <taxon>Ktedonobacteria</taxon>
        <taxon>Ktedonobacterales</taxon>
        <taxon>Dictyobacteraceae</taxon>
        <taxon>Tengunoibacter</taxon>
    </lineage>
</organism>
<dbReference type="OrthoDB" id="9813918at2"/>
<comment type="caution">
    <text evidence="4">The sequence shown here is derived from an EMBL/GenBank/DDBJ whole genome shotgun (WGS) entry which is preliminary data.</text>
</comment>
<evidence type="ECO:0000256" key="1">
    <source>
        <dbReference type="ARBA" id="ARBA00008950"/>
    </source>
</evidence>
<protein>
    <recommendedName>
        <fullName evidence="2">Phosphoesterase</fullName>
        <ecNumber evidence="2">3.1.4.-</ecNumber>
    </recommendedName>
</protein>
<dbReference type="PIRSF" id="PIRSF000883">
    <property type="entry name" value="Pesterase_MJ0912"/>
    <property type="match status" value="1"/>
</dbReference>
<evidence type="ECO:0000256" key="2">
    <source>
        <dbReference type="RuleBase" id="RU362039"/>
    </source>
</evidence>
<dbReference type="RefSeq" id="WP_126580033.1">
    <property type="nucleotide sequence ID" value="NZ_BIFR01000001.1"/>
</dbReference>
<proteinExistence type="inferred from homology"/>
<name>A0A401ZZX3_9CHLR</name>
<evidence type="ECO:0000259" key="3">
    <source>
        <dbReference type="Pfam" id="PF12850"/>
    </source>
</evidence>
<dbReference type="SUPFAM" id="SSF56300">
    <property type="entry name" value="Metallo-dependent phosphatases"/>
    <property type="match status" value="1"/>
</dbReference>
<evidence type="ECO:0000313" key="5">
    <source>
        <dbReference type="Proteomes" id="UP000287352"/>
    </source>
</evidence>
<dbReference type="GO" id="GO:0005737">
    <property type="term" value="C:cytoplasm"/>
    <property type="evidence" value="ECO:0007669"/>
    <property type="project" value="TreeGrafter"/>
</dbReference>
<evidence type="ECO:0000313" key="4">
    <source>
        <dbReference type="EMBL" id="GCE12405.1"/>
    </source>
</evidence>
<dbReference type="EC" id="3.1.4.-" evidence="2"/>
<dbReference type="Pfam" id="PF12850">
    <property type="entry name" value="Metallophos_2"/>
    <property type="match status" value="1"/>
</dbReference>
<dbReference type="NCBIfam" id="TIGR00040">
    <property type="entry name" value="yfcE"/>
    <property type="match status" value="1"/>
</dbReference>
<sequence>MKIAALYDIHGNLPALDALLKELEQVQPDLIVVGGDIVSGPMPGQTLQRLSQLGEKMRAIRGNADREVVMMFDGQPINRLYPPALSETDYEVMSWIAGQLTRSQRDFLATLSEQFVVQVEGLGRVVFCHATVRNDEELFTPITPEERLRIIFSSDEPQIVVCGHTHIQFERSVGKTRIINAGSVGMPYAAQPGAYWLLLSSEGYEFRYTAYNGQAAAQEILASGYPQAHDFAENNVLTIPTLDEAAEHFERIAVAYESQRS</sequence>
<dbReference type="GO" id="GO:0046872">
    <property type="term" value="F:metal ion binding"/>
    <property type="evidence" value="ECO:0007669"/>
    <property type="project" value="UniProtKB-KW"/>
</dbReference>
<reference evidence="5" key="1">
    <citation type="submission" date="2018-12" db="EMBL/GenBank/DDBJ databases">
        <title>Tengunoibacter tsumagoiensis gen. nov., sp. nov., Dictyobacter kobayashii sp. nov., D. alpinus sp. nov., and D. joshuensis sp. nov. and description of Dictyobacteraceae fam. nov. within the order Ktedonobacterales isolated from Tengu-no-mugimeshi.</title>
        <authorList>
            <person name="Wang C.M."/>
            <person name="Zheng Y."/>
            <person name="Sakai Y."/>
            <person name="Toyoda A."/>
            <person name="Minakuchi Y."/>
            <person name="Abe K."/>
            <person name="Yokota A."/>
            <person name="Yabe S."/>
        </authorList>
    </citation>
    <scope>NUCLEOTIDE SEQUENCE [LARGE SCALE GENOMIC DNA]</scope>
    <source>
        <strain evidence="5">Uno3</strain>
    </source>
</reference>
<dbReference type="InterPro" id="IPR011152">
    <property type="entry name" value="Pesterase_MJ0912"/>
</dbReference>
<dbReference type="InterPro" id="IPR029052">
    <property type="entry name" value="Metallo-depent_PP-like"/>
</dbReference>
<feature type="domain" description="Calcineurin-like phosphoesterase" evidence="3">
    <location>
        <begin position="1"/>
        <end position="198"/>
    </location>
</feature>
<dbReference type="PANTHER" id="PTHR42850">
    <property type="entry name" value="METALLOPHOSPHOESTERASE"/>
    <property type="match status" value="1"/>
</dbReference>
<keyword evidence="2" id="KW-0479">Metal-binding</keyword>